<evidence type="ECO:0008006" key="4">
    <source>
        <dbReference type="Google" id="ProtNLM"/>
    </source>
</evidence>
<dbReference type="STRING" id="416450.A0A1V6QHM5"/>
<evidence type="ECO:0000313" key="2">
    <source>
        <dbReference type="EMBL" id="OQD88739.1"/>
    </source>
</evidence>
<dbReference type="InterPro" id="IPR039535">
    <property type="entry name" value="ASST-like"/>
</dbReference>
<accession>A0A1V6QHM5</accession>
<dbReference type="SUPFAM" id="SSF50998">
    <property type="entry name" value="Quinoprotein alcohol dehydrogenase-like"/>
    <property type="match status" value="1"/>
</dbReference>
<comment type="caution">
    <text evidence="2">The sequence shown here is derived from an EMBL/GenBank/DDBJ whole genome shotgun (WGS) entry which is preliminary data.</text>
</comment>
<feature type="chain" id="PRO_5012754251" description="ASST-domain-containing protein" evidence="1">
    <location>
        <begin position="20"/>
        <end position="533"/>
    </location>
</feature>
<feature type="signal peptide" evidence="1">
    <location>
        <begin position="1"/>
        <end position="19"/>
    </location>
</feature>
<keyword evidence="3" id="KW-1185">Reference proteome</keyword>
<reference evidence="3" key="1">
    <citation type="journal article" date="2017" name="Nat. Microbiol.">
        <title>Global analysis of biosynthetic gene clusters reveals vast potential of secondary metabolite production in Penicillium species.</title>
        <authorList>
            <person name="Nielsen J.C."/>
            <person name="Grijseels S."/>
            <person name="Prigent S."/>
            <person name="Ji B."/>
            <person name="Dainat J."/>
            <person name="Nielsen K.F."/>
            <person name="Frisvad J.C."/>
            <person name="Workman M."/>
            <person name="Nielsen J."/>
        </authorList>
    </citation>
    <scope>NUCLEOTIDE SEQUENCE [LARGE SCALE GENOMIC DNA]</scope>
    <source>
        <strain evidence="3">IBT 31811</strain>
    </source>
</reference>
<evidence type="ECO:0000313" key="3">
    <source>
        <dbReference type="Proteomes" id="UP000191672"/>
    </source>
</evidence>
<dbReference type="Proteomes" id="UP000191672">
    <property type="component" value="Unassembled WGS sequence"/>
</dbReference>
<proteinExistence type="predicted"/>
<sequence>MKFLEIIICTAALMPVVAADWQFKSRTDLAPPRLNITIPAAKDVEKGYLFVAPFPGQWAEPQFHGPRQEAPYIFRDDGELVWSGYTYFSIWAANFQKAKWKGQEVLFSFEGDHNPTYGHGHGHATILNQRYETIRELRAGNHKLMDKHEFHVIDEKTALLQVYQPVPRDLSRWGGSPEQQWIVDAIFQELDIETGELLFEWSSLEHVTPDEAVLPLNPGQAGAGYNSSDAWDYFHINSVDKDVEGNYLISARDACAVHKINGTTGKIIWRLGGLRSDFELGPNVKFCFQHHARFVDQSDDREIVSLFDNSAHGTENHRGKEVHTHPFSQGKVISVNTATWTAEIVQAFQPPDGLLAKSQGSTQLLPNGNALVNWGSEGAMTEFRADGTPIFHAYMDSGFLGEGAQNYRAFRYNWTGLATEEPAIIAEKTSSGTAVYVSWNGDTETAVWRFYAITDRYGSRSFLGDAKRDGFETSFLINGHSHQTVAAEAVSVRGRILATTRVAHIEDAVLPPYDGVVADSEDRGSWRQLVLQV</sequence>
<dbReference type="PANTHER" id="PTHR35340">
    <property type="entry name" value="PQQ ENZYME REPEAT PROTEIN-RELATED"/>
    <property type="match status" value="1"/>
</dbReference>
<name>A0A1V6QHM5_9EURO</name>
<dbReference type="AlphaFoldDB" id="A0A1V6QHM5"/>
<organism evidence="2 3">
    <name type="scientific">Penicillium antarcticum</name>
    <dbReference type="NCBI Taxonomy" id="416450"/>
    <lineage>
        <taxon>Eukaryota</taxon>
        <taxon>Fungi</taxon>
        <taxon>Dikarya</taxon>
        <taxon>Ascomycota</taxon>
        <taxon>Pezizomycotina</taxon>
        <taxon>Eurotiomycetes</taxon>
        <taxon>Eurotiomycetidae</taxon>
        <taxon>Eurotiales</taxon>
        <taxon>Aspergillaceae</taxon>
        <taxon>Penicillium</taxon>
    </lineage>
</organism>
<evidence type="ECO:0000256" key="1">
    <source>
        <dbReference type="SAM" id="SignalP"/>
    </source>
</evidence>
<dbReference type="InterPro" id="IPR011047">
    <property type="entry name" value="Quinoprotein_ADH-like_sf"/>
</dbReference>
<gene>
    <name evidence="2" type="ORF">PENANT_c003G01475</name>
</gene>
<dbReference type="EMBL" id="MDYN01000003">
    <property type="protein sequence ID" value="OQD88739.1"/>
    <property type="molecule type" value="Genomic_DNA"/>
</dbReference>
<dbReference type="PANTHER" id="PTHR35340:SF9">
    <property type="entry name" value="ASST-DOMAIN-CONTAINING PROTEIN"/>
    <property type="match status" value="1"/>
</dbReference>
<dbReference type="Pfam" id="PF14269">
    <property type="entry name" value="Arylsulfotran_2"/>
    <property type="match status" value="1"/>
</dbReference>
<protein>
    <recommendedName>
        <fullName evidence="4">ASST-domain-containing protein</fullName>
    </recommendedName>
</protein>
<keyword evidence="1" id="KW-0732">Signal</keyword>
<dbReference type="InterPro" id="IPR053143">
    <property type="entry name" value="Arylsulfate_ST"/>
</dbReference>